<evidence type="ECO:0000313" key="8">
    <source>
        <dbReference type="Proteomes" id="UP001597124"/>
    </source>
</evidence>
<evidence type="ECO:0000259" key="6">
    <source>
        <dbReference type="PROSITE" id="PS51669"/>
    </source>
</evidence>
<dbReference type="InterPro" id="IPR006656">
    <property type="entry name" value="Mopterin_OxRdtase"/>
</dbReference>
<dbReference type="SMART" id="SM00926">
    <property type="entry name" value="Molybdop_Fe4S4"/>
    <property type="match status" value="1"/>
</dbReference>
<evidence type="ECO:0000256" key="2">
    <source>
        <dbReference type="ARBA" id="ARBA00022485"/>
    </source>
</evidence>
<dbReference type="RefSeq" id="WP_381486029.1">
    <property type="nucleotide sequence ID" value="NZ_JBHTIK010000002.1"/>
</dbReference>
<dbReference type="PROSITE" id="PS51669">
    <property type="entry name" value="4FE4S_MOW_BIS_MGD"/>
    <property type="match status" value="1"/>
</dbReference>
<evidence type="ECO:0000256" key="4">
    <source>
        <dbReference type="ARBA" id="ARBA00023004"/>
    </source>
</evidence>
<proteinExistence type="inferred from homology"/>
<keyword evidence="3" id="KW-0479">Metal-binding</keyword>
<keyword evidence="5" id="KW-0411">Iron-sulfur</keyword>
<evidence type="ECO:0000256" key="5">
    <source>
        <dbReference type="ARBA" id="ARBA00023014"/>
    </source>
</evidence>
<name>A0ABW3BYK8_SPHXN</name>
<dbReference type="InterPro" id="IPR006657">
    <property type="entry name" value="MoPterin_dinucl-bd_dom"/>
</dbReference>
<reference evidence="8" key="1">
    <citation type="journal article" date="2019" name="Int. J. Syst. Evol. Microbiol.">
        <title>The Global Catalogue of Microorganisms (GCM) 10K type strain sequencing project: providing services to taxonomists for standard genome sequencing and annotation.</title>
        <authorList>
            <consortium name="The Broad Institute Genomics Platform"/>
            <consortium name="The Broad Institute Genome Sequencing Center for Infectious Disease"/>
            <person name="Wu L."/>
            <person name="Ma J."/>
        </authorList>
    </citation>
    <scope>NUCLEOTIDE SEQUENCE [LARGE SCALE GENOMIC DNA]</scope>
    <source>
        <strain evidence="8">CCUG 52537</strain>
    </source>
</reference>
<dbReference type="EMBL" id="JBHTIK010000002">
    <property type="protein sequence ID" value="MFD0847286.1"/>
    <property type="molecule type" value="Genomic_DNA"/>
</dbReference>
<dbReference type="InterPro" id="IPR050612">
    <property type="entry name" value="Prok_Mopterin_Oxidored"/>
</dbReference>
<dbReference type="Gene3D" id="3.40.228.10">
    <property type="entry name" value="Dimethylsulfoxide Reductase, domain 2"/>
    <property type="match status" value="1"/>
</dbReference>
<dbReference type="Proteomes" id="UP001597124">
    <property type="component" value="Unassembled WGS sequence"/>
</dbReference>
<dbReference type="Gene3D" id="2.20.25.90">
    <property type="entry name" value="ADC-like domains"/>
    <property type="match status" value="1"/>
</dbReference>
<dbReference type="SUPFAM" id="SSF50692">
    <property type="entry name" value="ADC-like"/>
    <property type="match status" value="1"/>
</dbReference>
<dbReference type="Pfam" id="PF04879">
    <property type="entry name" value="Molybdop_Fe4S4"/>
    <property type="match status" value="1"/>
</dbReference>
<keyword evidence="4" id="KW-0408">Iron</keyword>
<dbReference type="SUPFAM" id="SSF53706">
    <property type="entry name" value="Formate dehydrogenase/DMSO reductase, domains 1-3"/>
    <property type="match status" value="1"/>
</dbReference>
<dbReference type="InterPro" id="IPR027467">
    <property type="entry name" value="MopterinOxRdtase_cofactor_BS"/>
</dbReference>
<evidence type="ECO:0000256" key="1">
    <source>
        <dbReference type="ARBA" id="ARBA00010312"/>
    </source>
</evidence>
<dbReference type="PANTHER" id="PTHR43742:SF6">
    <property type="entry name" value="OXIDOREDUCTASE YYAE-RELATED"/>
    <property type="match status" value="1"/>
</dbReference>
<dbReference type="Gene3D" id="2.40.40.20">
    <property type="match status" value="1"/>
</dbReference>
<dbReference type="InterPro" id="IPR009010">
    <property type="entry name" value="Asp_de-COase-like_dom_sf"/>
</dbReference>
<protein>
    <submittedName>
        <fullName evidence="7">Molybdopterin-dependent oxidoreductase</fullName>
    </submittedName>
</protein>
<dbReference type="Pfam" id="PF00384">
    <property type="entry name" value="Molybdopterin"/>
    <property type="match status" value="1"/>
</dbReference>
<dbReference type="Gene3D" id="3.40.50.740">
    <property type="match status" value="1"/>
</dbReference>
<dbReference type="PANTHER" id="PTHR43742">
    <property type="entry name" value="TRIMETHYLAMINE-N-OXIDE REDUCTASE"/>
    <property type="match status" value="1"/>
</dbReference>
<comment type="caution">
    <text evidence="7">The sequence shown here is derived from an EMBL/GenBank/DDBJ whole genome shotgun (WGS) entry which is preliminary data.</text>
</comment>
<gene>
    <name evidence="7" type="ORF">ACFQ00_03040</name>
</gene>
<organism evidence="7 8">
    <name type="scientific">Sphingosinicella xenopeptidilytica</name>
    <dbReference type="NCBI Taxonomy" id="364098"/>
    <lineage>
        <taxon>Bacteria</taxon>
        <taxon>Pseudomonadati</taxon>
        <taxon>Pseudomonadota</taxon>
        <taxon>Alphaproteobacteria</taxon>
        <taxon>Sphingomonadales</taxon>
        <taxon>Sphingosinicellaceae</taxon>
        <taxon>Sphingosinicella</taxon>
    </lineage>
</organism>
<keyword evidence="8" id="KW-1185">Reference proteome</keyword>
<feature type="domain" description="4Fe-4S Mo/W bis-MGD-type" evidence="6">
    <location>
        <begin position="2"/>
        <end position="58"/>
    </location>
</feature>
<accession>A0ABW3BYK8</accession>
<comment type="similarity">
    <text evidence="1">Belongs to the prokaryotic molybdopterin-containing oxidoreductase family.</text>
</comment>
<keyword evidence="2" id="KW-0004">4Fe-4S</keyword>
<sequence length="715" mass="77507">MKESHRTFCRVCSSLCAVKVEVEDNRIVAIRGDRDNPMTSGYFCIKGSKAQALHNGDDRLFTSLKRDGKGDLAPADTDDALDAVHLRLSQLIEKYGPHSVALYFGTGINQNAVGAAAMKDWFSMLGSPFIYSSMTVDQSAKWVTMGRMGFFATAKYNFLDADVLLLAGTNPAVSHFTFGMPTMNPVKWLRQGIARGLKLITVDPRVTETATLADTHVSIRPGEDAAFFAGLIRVVLENGWENRAFCDRYVAGLEALRAAVEPFSLDIVRARTGIASEQIVEVARLFAAARRKSAVTGTGPNMSPHSNVSEHLCEAFNAICGGYRQAGDFVYNTGLLSGAGAQTEQVVPPSRSWERGVKCHSADIGPLFGEYPSGLLADEILAEGPDRLRALIVVGGNPAKAVCGSERMLEALDKLDLLVSIGPRMNDTAEHADFVIATDLMYERYDCTAFHDSILSHSYARITEPILKRPEGVVSDLEVFWGLARRLGQKLMVRKPSYGVDYAAAPAIGIEFGGDAPPSTEDAVRWMVSQGKLTYEALRDSEQGILIEADLPVIKAPKEDDGARLDLCPTDVADEIAAVFEQGGITQGGYRLTVRRMLDTLNSAFVEASQTRQRYRINPTFMNPEDMAAEGLNGGDAVRITSSHGSVIGYVKQDKGLARGVVSITHGWGKVDQNEDPLSLLGTFSGHLVSPDIRESINFMPWQSGIPVTVSAAGS</sequence>
<dbReference type="Pfam" id="PF01568">
    <property type="entry name" value="Molydop_binding"/>
    <property type="match status" value="1"/>
</dbReference>
<evidence type="ECO:0000256" key="3">
    <source>
        <dbReference type="ARBA" id="ARBA00022723"/>
    </source>
</evidence>
<dbReference type="InterPro" id="IPR006963">
    <property type="entry name" value="Mopterin_OxRdtase_4Fe-4S_dom"/>
</dbReference>
<dbReference type="PROSITE" id="PS00551">
    <property type="entry name" value="MOLYBDOPTERIN_PROK_1"/>
    <property type="match status" value="1"/>
</dbReference>
<evidence type="ECO:0000313" key="7">
    <source>
        <dbReference type="EMBL" id="MFD0847286.1"/>
    </source>
</evidence>